<dbReference type="CDD" id="cd00009">
    <property type="entry name" value="AAA"/>
    <property type="match status" value="1"/>
</dbReference>
<evidence type="ECO:0000259" key="6">
    <source>
        <dbReference type="PROSITE" id="PS50112"/>
    </source>
</evidence>
<dbReference type="InterPro" id="IPR035965">
    <property type="entry name" value="PAS-like_dom_sf"/>
</dbReference>
<dbReference type="InterPro" id="IPR009057">
    <property type="entry name" value="Homeodomain-like_sf"/>
</dbReference>
<proteinExistence type="predicted"/>
<protein>
    <recommendedName>
        <fullName evidence="4">HTH-type transcriptional regulatory protein TyrR</fullName>
    </recommendedName>
</protein>
<name>A0ABM8YSY4_9BACI</name>
<evidence type="ECO:0000313" key="7">
    <source>
        <dbReference type="EMBL" id="CAG9623037.1"/>
    </source>
</evidence>
<feature type="domain" description="Sigma-54 factor interaction" evidence="5">
    <location>
        <begin position="152"/>
        <end position="383"/>
    </location>
</feature>
<dbReference type="InterPro" id="IPR058031">
    <property type="entry name" value="AAA_lid_NorR"/>
</dbReference>
<dbReference type="PANTHER" id="PTHR32071:SF57">
    <property type="entry name" value="C4-DICARBOXYLATE TRANSPORT TRANSCRIPTIONAL REGULATORY PROTEIN DCTD"/>
    <property type="match status" value="1"/>
</dbReference>
<dbReference type="PROSITE" id="PS00675">
    <property type="entry name" value="SIGMA54_INTERACT_1"/>
    <property type="match status" value="1"/>
</dbReference>
<sequence>MSYQDLNGLSLEDQVEWYKAAIHSIYDGVLVIDSNEIVRLINLEYTRITGVKPEEIIGKPLRDVRPKAQLPSTLKDGKERIGVYRKEGNVEYVVDMAPIKLQNQIIGAVSICKSLTEVHTLSKELEKNKERLSRLEQQMGSIYQAKYTFDQIIGTNGGLKEVAYLGRKAAESHLPVLIVGESGTGKELFAQAIHNASSRREHPFVPVNCATIPASLMESELFGYAEGTFTSAKKGGKLGLFEVANHGTIFLDEIGELPYDLQAKLLRVLSENTIRRVGEARERPIDVRIIAATNRDLHQLMEKRLFREDLFYRLNVLNLKIPPLKERKQDIEEIVYFILNKHTNHLQQESGYVLHESTIAILEAYEWVGNVRELKNTIDYAICMANGKEIYPEHLPSNFSKSTPVEQQGAVSTSLREAVEATEKMVIMKNLARHGSALDAKKETARTLGISLATLYNKMKKYQIGEF</sequence>
<organism evidence="7 8">
    <name type="scientific">Sutcliffiella rhizosphaerae</name>
    <dbReference type="NCBI Taxonomy" id="2880967"/>
    <lineage>
        <taxon>Bacteria</taxon>
        <taxon>Bacillati</taxon>
        <taxon>Bacillota</taxon>
        <taxon>Bacilli</taxon>
        <taxon>Bacillales</taxon>
        <taxon>Bacillaceae</taxon>
        <taxon>Sutcliffiella</taxon>
    </lineage>
</organism>
<dbReference type="PROSITE" id="PS50112">
    <property type="entry name" value="PAS"/>
    <property type="match status" value="1"/>
</dbReference>
<dbReference type="Gene3D" id="3.30.450.20">
    <property type="entry name" value="PAS domain"/>
    <property type="match status" value="1"/>
</dbReference>
<dbReference type="InterPro" id="IPR002078">
    <property type="entry name" value="Sigma_54_int"/>
</dbReference>
<dbReference type="CDD" id="cd00130">
    <property type="entry name" value="PAS"/>
    <property type="match status" value="1"/>
</dbReference>
<dbReference type="SUPFAM" id="SSF46689">
    <property type="entry name" value="Homeodomain-like"/>
    <property type="match status" value="1"/>
</dbReference>
<dbReference type="InterPro" id="IPR027417">
    <property type="entry name" value="P-loop_NTPase"/>
</dbReference>
<keyword evidence="2" id="KW-0058">Aromatic hydrocarbons catabolism</keyword>
<dbReference type="NCBIfam" id="TIGR00229">
    <property type="entry name" value="sensory_box"/>
    <property type="match status" value="1"/>
</dbReference>
<keyword evidence="1" id="KW-0547">Nucleotide-binding</keyword>
<dbReference type="RefSeq" id="WP_230504105.1">
    <property type="nucleotide sequence ID" value="NZ_CAKJTJ010000033.1"/>
</dbReference>
<dbReference type="Gene3D" id="1.10.8.60">
    <property type="match status" value="1"/>
</dbReference>
<gene>
    <name evidence="7" type="primary">norR_3</name>
    <name evidence="7" type="ORF">BACCIP111883_03832</name>
</gene>
<accession>A0ABM8YSY4</accession>
<dbReference type="Gene3D" id="1.10.10.60">
    <property type="entry name" value="Homeodomain-like"/>
    <property type="match status" value="1"/>
</dbReference>
<dbReference type="SMART" id="SM00382">
    <property type="entry name" value="AAA"/>
    <property type="match status" value="1"/>
</dbReference>
<dbReference type="PROSITE" id="PS50045">
    <property type="entry name" value="SIGMA54_INTERACT_4"/>
    <property type="match status" value="1"/>
</dbReference>
<evidence type="ECO:0000256" key="3">
    <source>
        <dbReference type="ARBA" id="ARBA00022840"/>
    </source>
</evidence>
<dbReference type="SMART" id="SM00091">
    <property type="entry name" value="PAS"/>
    <property type="match status" value="1"/>
</dbReference>
<evidence type="ECO:0000259" key="5">
    <source>
        <dbReference type="PROSITE" id="PS50045"/>
    </source>
</evidence>
<dbReference type="Gene3D" id="3.40.50.300">
    <property type="entry name" value="P-loop containing nucleotide triphosphate hydrolases"/>
    <property type="match status" value="1"/>
</dbReference>
<dbReference type="Pfam" id="PF00989">
    <property type="entry name" value="PAS"/>
    <property type="match status" value="1"/>
</dbReference>
<dbReference type="Proteomes" id="UP000789833">
    <property type="component" value="Unassembled WGS sequence"/>
</dbReference>
<evidence type="ECO:0000256" key="1">
    <source>
        <dbReference type="ARBA" id="ARBA00022741"/>
    </source>
</evidence>
<evidence type="ECO:0000256" key="2">
    <source>
        <dbReference type="ARBA" id="ARBA00022797"/>
    </source>
</evidence>
<reference evidence="7 8" key="1">
    <citation type="submission" date="2021-10" db="EMBL/GenBank/DDBJ databases">
        <authorList>
            <person name="Criscuolo A."/>
        </authorList>
    </citation>
    <scope>NUCLEOTIDE SEQUENCE [LARGE SCALE GENOMIC DNA]</scope>
    <source>
        <strain evidence="8">CIP 111883</strain>
    </source>
</reference>
<evidence type="ECO:0000313" key="8">
    <source>
        <dbReference type="Proteomes" id="UP000789833"/>
    </source>
</evidence>
<evidence type="ECO:0000256" key="4">
    <source>
        <dbReference type="ARBA" id="ARBA00029500"/>
    </source>
</evidence>
<dbReference type="Pfam" id="PF00158">
    <property type="entry name" value="Sigma54_activat"/>
    <property type="match status" value="1"/>
</dbReference>
<dbReference type="InterPro" id="IPR000014">
    <property type="entry name" value="PAS"/>
</dbReference>
<dbReference type="Pfam" id="PF25601">
    <property type="entry name" value="AAA_lid_14"/>
    <property type="match status" value="1"/>
</dbReference>
<dbReference type="EMBL" id="CAKJTJ010000033">
    <property type="protein sequence ID" value="CAG9623037.1"/>
    <property type="molecule type" value="Genomic_DNA"/>
</dbReference>
<dbReference type="Pfam" id="PF18024">
    <property type="entry name" value="HTH_50"/>
    <property type="match status" value="1"/>
</dbReference>
<dbReference type="InterPro" id="IPR003593">
    <property type="entry name" value="AAA+_ATPase"/>
</dbReference>
<keyword evidence="3" id="KW-0067">ATP-binding</keyword>
<dbReference type="InterPro" id="IPR013767">
    <property type="entry name" value="PAS_fold"/>
</dbReference>
<keyword evidence="8" id="KW-1185">Reference proteome</keyword>
<comment type="caution">
    <text evidence="7">The sequence shown here is derived from an EMBL/GenBank/DDBJ whole genome shotgun (WGS) entry which is preliminary data.</text>
</comment>
<dbReference type="InterPro" id="IPR025662">
    <property type="entry name" value="Sigma_54_int_dom_ATP-bd_1"/>
</dbReference>
<dbReference type="PANTHER" id="PTHR32071">
    <property type="entry name" value="TRANSCRIPTIONAL REGULATORY PROTEIN"/>
    <property type="match status" value="1"/>
</dbReference>
<dbReference type="SUPFAM" id="SSF55785">
    <property type="entry name" value="PYP-like sensor domain (PAS domain)"/>
    <property type="match status" value="1"/>
</dbReference>
<dbReference type="SUPFAM" id="SSF52540">
    <property type="entry name" value="P-loop containing nucleoside triphosphate hydrolases"/>
    <property type="match status" value="1"/>
</dbReference>
<dbReference type="InterPro" id="IPR030828">
    <property type="entry name" value="HTH_TyrR"/>
</dbReference>
<feature type="domain" description="PAS" evidence="6">
    <location>
        <begin position="14"/>
        <end position="59"/>
    </location>
</feature>